<feature type="compositionally biased region" description="Low complexity" evidence="1">
    <location>
        <begin position="265"/>
        <end position="278"/>
    </location>
</feature>
<dbReference type="STRING" id="404692.A0A0J6YKD0"/>
<proteinExistence type="predicted"/>
<gene>
    <name evidence="2" type="ORF">CIRG_07806</name>
</gene>
<evidence type="ECO:0000313" key="2">
    <source>
        <dbReference type="EMBL" id="KMP08125.1"/>
    </source>
</evidence>
<feature type="region of interest" description="Disordered" evidence="1">
    <location>
        <begin position="494"/>
        <end position="612"/>
    </location>
</feature>
<feature type="compositionally biased region" description="Polar residues" evidence="1">
    <location>
        <begin position="501"/>
        <end position="512"/>
    </location>
</feature>
<feature type="compositionally biased region" description="Polar residues" evidence="1">
    <location>
        <begin position="316"/>
        <end position="344"/>
    </location>
</feature>
<feature type="compositionally biased region" description="Polar residues" evidence="1">
    <location>
        <begin position="95"/>
        <end position="104"/>
    </location>
</feature>
<evidence type="ECO:0000313" key="3">
    <source>
        <dbReference type="Proteomes" id="UP000054565"/>
    </source>
</evidence>
<feature type="compositionally biased region" description="Polar residues" evidence="1">
    <location>
        <begin position="534"/>
        <end position="548"/>
    </location>
</feature>
<evidence type="ECO:0000256" key="1">
    <source>
        <dbReference type="SAM" id="MobiDB-lite"/>
    </source>
</evidence>
<sequence>MPVTRRSARLRGETPVFELSHVERKPSRSATKLPSLAEGNDEALTSQTKPTCPTTPRKSMACTPVKNYSSSKPSIKTPGSASPPKPALEEMHPSKVQQSTSKQPDSALVLGFRPVQMDPNAPGNTLLTLSNTPSKGRLSHPDQLEALSYDFKFTCENSEFGAEAREIMKSVREDAARIKAEMILKAKEQNLNGEKAKPSEDRKIATAKGKIGRFSEIHMAQFRKMDSIANHPSSFRARPDRVQPPVSKGLKRTISKAQLDAPEKATPTGVNPVTTTGASANSVTKRFRSKDNEDTSTRRPLFKDDQVVNRGLKTAPSVSKDLSTPRKPTTACSTSVKHPQTTKIPSLSYSPSKSSLAPRTPQTDLKPKAKKATPGFGALKSILCRRQPLFSNDPVKIAAGTHQAFPDADLGSKLVSAPDTSEQSHAVPSSKKRVGFSDSTKLPDVSPETPRTPDFGPIAEDASDGYITYPTLPPLSTPQANKQYSFFFEPSPVSARKGATMPSSQQMPTFSTPGAIPHGIANKKRQREDAENRGQANRASPNYLNDGQRSAKRVKTSLASPSKTYTPSPVKKRLTQHATPRSAVRTTPSSTQRRTGLSLSRLSFLARPKQRR</sequence>
<evidence type="ECO:0008006" key="4">
    <source>
        <dbReference type="Google" id="ProtNLM"/>
    </source>
</evidence>
<accession>A0A0J6YKD0</accession>
<feature type="compositionally biased region" description="Polar residues" evidence="1">
    <location>
        <begin position="418"/>
        <end position="427"/>
    </location>
</feature>
<name>A0A0J6YKD0_COCIT</name>
<feature type="region of interest" description="Disordered" evidence="1">
    <location>
        <begin position="1"/>
        <end position="106"/>
    </location>
</feature>
<feature type="compositionally biased region" description="Polar residues" evidence="1">
    <location>
        <begin position="557"/>
        <end position="567"/>
    </location>
</feature>
<feature type="compositionally biased region" description="Polar residues" evidence="1">
    <location>
        <begin position="43"/>
        <end position="57"/>
    </location>
</feature>
<feature type="compositionally biased region" description="Polar residues" evidence="1">
    <location>
        <begin position="66"/>
        <end position="80"/>
    </location>
</feature>
<organism evidence="2 3">
    <name type="scientific">Coccidioides immitis RMSCC 2394</name>
    <dbReference type="NCBI Taxonomy" id="404692"/>
    <lineage>
        <taxon>Eukaryota</taxon>
        <taxon>Fungi</taxon>
        <taxon>Dikarya</taxon>
        <taxon>Ascomycota</taxon>
        <taxon>Pezizomycotina</taxon>
        <taxon>Eurotiomycetes</taxon>
        <taxon>Eurotiomycetidae</taxon>
        <taxon>Onygenales</taxon>
        <taxon>Onygenaceae</taxon>
        <taxon>Coccidioides</taxon>
    </lineage>
</organism>
<dbReference type="Proteomes" id="UP000054565">
    <property type="component" value="Unassembled WGS sequence"/>
</dbReference>
<dbReference type="EMBL" id="DS028097">
    <property type="protein sequence ID" value="KMP08125.1"/>
    <property type="molecule type" value="Genomic_DNA"/>
</dbReference>
<dbReference type="OrthoDB" id="5204833at2759"/>
<feature type="region of interest" description="Disordered" evidence="1">
    <location>
        <begin position="256"/>
        <end position="372"/>
    </location>
</feature>
<feature type="compositionally biased region" description="Polar residues" evidence="1">
    <location>
        <begin position="576"/>
        <end position="601"/>
    </location>
</feature>
<dbReference type="AlphaFoldDB" id="A0A0J6YKD0"/>
<reference evidence="3" key="1">
    <citation type="journal article" date="2010" name="Genome Res.">
        <title>Population genomic sequencing of Coccidioides fungi reveals recent hybridization and transposon control.</title>
        <authorList>
            <person name="Neafsey D.E."/>
            <person name="Barker B.M."/>
            <person name="Sharpton T.J."/>
            <person name="Stajich J.E."/>
            <person name="Park D.J."/>
            <person name="Whiston E."/>
            <person name="Hung C.-Y."/>
            <person name="McMahan C."/>
            <person name="White J."/>
            <person name="Sykes S."/>
            <person name="Heiman D."/>
            <person name="Young S."/>
            <person name="Zeng Q."/>
            <person name="Abouelleil A."/>
            <person name="Aftuck L."/>
            <person name="Bessette D."/>
            <person name="Brown A."/>
            <person name="FitzGerald M."/>
            <person name="Lui A."/>
            <person name="Macdonald J.P."/>
            <person name="Priest M."/>
            <person name="Orbach M.J."/>
            <person name="Galgiani J.N."/>
            <person name="Kirkland T.N."/>
            <person name="Cole G.T."/>
            <person name="Birren B.W."/>
            <person name="Henn M.R."/>
            <person name="Taylor J.W."/>
            <person name="Rounsley S.D."/>
        </authorList>
    </citation>
    <scope>NUCLEOTIDE SEQUENCE [LARGE SCALE GENOMIC DNA]</scope>
    <source>
        <strain evidence="3">RMSCC 2394</strain>
    </source>
</reference>
<feature type="compositionally biased region" description="Basic and acidic residues" evidence="1">
    <location>
        <begin position="289"/>
        <end position="307"/>
    </location>
</feature>
<feature type="compositionally biased region" description="Low complexity" evidence="1">
    <location>
        <begin position="345"/>
        <end position="356"/>
    </location>
</feature>
<feature type="region of interest" description="Disordered" evidence="1">
    <location>
        <begin position="410"/>
        <end position="474"/>
    </location>
</feature>
<protein>
    <recommendedName>
        <fullName evidence="4">Erythromycin esterase</fullName>
    </recommendedName>
</protein>